<name>A0A8S1L5G5_9CILI</name>
<accession>A0A8S1L5G5</accession>
<sequence length="43" mass="5251">MKQFSKQQSFCRLSDVFILGDRILNNFLGFINKDYKVYILQRY</sequence>
<reference evidence="1" key="1">
    <citation type="submission" date="2021-01" db="EMBL/GenBank/DDBJ databases">
        <authorList>
            <consortium name="Genoscope - CEA"/>
            <person name="William W."/>
        </authorList>
    </citation>
    <scope>NUCLEOTIDE SEQUENCE</scope>
</reference>
<organism evidence="1 2">
    <name type="scientific">Paramecium sonneborni</name>
    <dbReference type="NCBI Taxonomy" id="65129"/>
    <lineage>
        <taxon>Eukaryota</taxon>
        <taxon>Sar</taxon>
        <taxon>Alveolata</taxon>
        <taxon>Ciliophora</taxon>
        <taxon>Intramacronucleata</taxon>
        <taxon>Oligohymenophorea</taxon>
        <taxon>Peniculida</taxon>
        <taxon>Parameciidae</taxon>
        <taxon>Paramecium</taxon>
    </lineage>
</organism>
<keyword evidence="2" id="KW-1185">Reference proteome</keyword>
<evidence type="ECO:0000313" key="2">
    <source>
        <dbReference type="Proteomes" id="UP000692954"/>
    </source>
</evidence>
<proteinExistence type="predicted"/>
<protein>
    <submittedName>
        <fullName evidence="1">Uncharacterized protein</fullName>
    </submittedName>
</protein>
<gene>
    <name evidence="1" type="ORF">PSON_ATCC_30995.1.T0170010</name>
</gene>
<evidence type="ECO:0000313" key="1">
    <source>
        <dbReference type="EMBL" id="CAD8062717.1"/>
    </source>
</evidence>
<dbReference type="EMBL" id="CAJJDN010000017">
    <property type="protein sequence ID" value="CAD8062717.1"/>
    <property type="molecule type" value="Genomic_DNA"/>
</dbReference>
<dbReference type="Proteomes" id="UP000692954">
    <property type="component" value="Unassembled WGS sequence"/>
</dbReference>
<comment type="caution">
    <text evidence="1">The sequence shown here is derived from an EMBL/GenBank/DDBJ whole genome shotgun (WGS) entry which is preliminary data.</text>
</comment>
<dbReference type="AlphaFoldDB" id="A0A8S1L5G5"/>